<feature type="chain" id="PRO_5021344334" evidence="5">
    <location>
        <begin position="24"/>
        <end position="701"/>
    </location>
</feature>
<evidence type="ECO:0000256" key="1">
    <source>
        <dbReference type="ARBA" id="ARBA00022670"/>
    </source>
</evidence>
<evidence type="ECO:0000256" key="4">
    <source>
        <dbReference type="ARBA" id="ARBA00022833"/>
    </source>
</evidence>
<dbReference type="Pfam" id="PF00413">
    <property type="entry name" value="Peptidase_M10"/>
    <property type="match status" value="1"/>
</dbReference>
<feature type="domain" description="Peptidase M10 metallopeptidase" evidence="6">
    <location>
        <begin position="429"/>
        <end position="497"/>
    </location>
</feature>
<proteinExistence type="predicted"/>
<evidence type="ECO:0000259" key="6">
    <source>
        <dbReference type="Pfam" id="PF00413"/>
    </source>
</evidence>
<dbReference type="GO" id="GO:0006508">
    <property type="term" value="P:proteolysis"/>
    <property type="evidence" value="ECO:0007669"/>
    <property type="project" value="UniProtKB-KW"/>
</dbReference>
<dbReference type="AlphaFoldDB" id="A0A4Z0PVP6"/>
<dbReference type="InterPro" id="IPR014756">
    <property type="entry name" value="Ig_E-set"/>
</dbReference>
<feature type="domain" description="IPT/TIG" evidence="7">
    <location>
        <begin position="211"/>
        <end position="306"/>
    </location>
</feature>
<dbReference type="NCBIfam" id="TIGR04183">
    <property type="entry name" value="Por_Secre_tail"/>
    <property type="match status" value="1"/>
</dbReference>
<dbReference type="InterPro" id="IPR024079">
    <property type="entry name" value="MetalloPept_cat_dom_sf"/>
</dbReference>
<keyword evidence="3" id="KW-0378">Hydrolase</keyword>
<dbReference type="SUPFAM" id="SSF81296">
    <property type="entry name" value="E set domains"/>
    <property type="match status" value="1"/>
</dbReference>
<dbReference type="Pfam" id="PF01833">
    <property type="entry name" value="TIG"/>
    <property type="match status" value="1"/>
</dbReference>
<dbReference type="InterPro" id="IPR013783">
    <property type="entry name" value="Ig-like_fold"/>
</dbReference>
<evidence type="ECO:0000313" key="8">
    <source>
        <dbReference type="EMBL" id="TGE20492.1"/>
    </source>
</evidence>
<evidence type="ECO:0000259" key="7">
    <source>
        <dbReference type="Pfam" id="PF01833"/>
    </source>
</evidence>
<evidence type="ECO:0000313" key="9">
    <source>
        <dbReference type="Proteomes" id="UP000297549"/>
    </source>
</evidence>
<organism evidence="8 9">
    <name type="scientific">Hymenobacter aquaticus</name>
    <dbReference type="NCBI Taxonomy" id="1867101"/>
    <lineage>
        <taxon>Bacteria</taxon>
        <taxon>Pseudomonadati</taxon>
        <taxon>Bacteroidota</taxon>
        <taxon>Cytophagia</taxon>
        <taxon>Cytophagales</taxon>
        <taxon>Hymenobacteraceae</taxon>
        <taxon>Hymenobacter</taxon>
    </lineage>
</organism>
<evidence type="ECO:0000256" key="5">
    <source>
        <dbReference type="SAM" id="SignalP"/>
    </source>
</evidence>
<evidence type="ECO:0000256" key="2">
    <source>
        <dbReference type="ARBA" id="ARBA00022723"/>
    </source>
</evidence>
<dbReference type="GO" id="GO:0004222">
    <property type="term" value="F:metalloendopeptidase activity"/>
    <property type="evidence" value="ECO:0007669"/>
    <property type="project" value="InterPro"/>
</dbReference>
<keyword evidence="9" id="KW-1185">Reference proteome</keyword>
<keyword evidence="1" id="KW-0645">Protease</keyword>
<accession>A0A4Z0PVP6</accession>
<evidence type="ECO:0000256" key="3">
    <source>
        <dbReference type="ARBA" id="ARBA00022801"/>
    </source>
</evidence>
<name>A0A4Z0PVP6_9BACT</name>
<keyword evidence="2" id="KW-0479">Metal-binding</keyword>
<gene>
    <name evidence="8" type="ORF">E5K00_21080</name>
</gene>
<dbReference type="EMBL" id="SRLC01000003">
    <property type="protein sequence ID" value="TGE20492.1"/>
    <property type="molecule type" value="Genomic_DNA"/>
</dbReference>
<dbReference type="InterPro" id="IPR001818">
    <property type="entry name" value="Pept_M10_metallopeptidase"/>
</dbReference>
<sequence length="701" mass="74712">MKLRSTLCRFAAGLFLLTGLAPAPGAAQNAEPDTHCLLVPLAAAERARQSGVVVEGEVLDARSFWDADHRRIYTAHQIRVFSVLKGTAPSQLTILTEGGQVDLTSQVLTNTLRLQAGEQGVFFLAPAAFTGVSGEAAWTPYASEQGFIRYELSDASATEPFRRYPLIGPEFYAELSRTLGQARREVQPNARLLTAQQRRQQPIVAAKGQAPVISVLSPATVAAGTGAVLTISGSGFGNERGTGLVEFRNADDGGATFVQAQPSDYVGWTDTQIRVKVPSYSTSGSPAGTGTVRVTTAGALQASSASLLTVPFAASNVLAQGTQTIVRPNHVNQNGEGGYTFRFERDFATNTAAAEAFQRALRTGWRCQTGVNWIIGAIRTTTTTGLDGENSVGFDSGAELPANVLGRTTSSYSGCTSPDGRITFHVKEIDMQFDDATSWQFGPGLPSTLQFDFESVVLHELGHAQQLGHVNTLTAALFYGVGRGRSNRALSANDRAGGRFVVRNRSFVPAGCGPGPMLPAPLVRLAAAYLGSAGAEVTWTTQDECLLSNFLVERAADTTAWQPVATVAAGAAANTYRVVDSQPLAGVSYYRLRLRRPDGVIDNAAPLLVKDNTVGDQVVQIYPNPVDGSQLRFLYTGATNGNLSVFVYDALGRGCKAIGIDTRAGFNVRSIDVSQLHPGWYVLRWRDPAGRMGTVPFVKVN</sequence>
<dbReference type="CDD" id="cd00102">
    <property type="entry name" value="IPT"/>
    <property type="match status" value="1"/>
</dbReference>
<dbReference type="OrthoDB" id="7574679at2"/>
<dbReference type="InterPro" id="IPR002909">
    <property type="entry name" value="IPT_dom"/>
</dbReference>
<dbReference type="SUPFAM" id="SSF55486">
    <property type="entry name" value="Metalloproteases ('zincins'), catalytic domain"/>
    <property type="match status" value="1"/>
</dbReference>
<keyword evidence="4" id="KW-0862">Zinc</keyword>
<keyword evidence="5" id="KW-0732">Signal</keyword>
<dbReference type="Gene3D" id="3.40.390.10">
    <property type="entry name" value="Collagenase (Catalytic Domain)"/>
    <property type="match status" value="1"/>
</dbReference>
<dbReference type="InterPro" id="IPR026444">
    <property type="entry name" value="Secre_tail"/>
</dbReference>
<protein>
    <submittedName>
        <fullName evidence="8">T9SS type A sorting domain-containing protein</fullName>
    </submittedName>
</protein>
<feature type="signal peptide" evidence="5">
    <location>
        <begin position="1"/>
        <end position="23"/>
    </location>
</feature>
<dbReference type="Gene3D" id="2.60.40.10">
    <property type="entry name" value="Immunoglobulins"/>
    <property type="match status" value="1"/>
</dbReference>
<dbReference type="GO" id="GO:0031012">
    <property type="term" value="C:extracellular matrix"/>
    <property type="evidence" value="ECO:0007669"/>
    <property type="project" value="InterPro"/>
</dbReference>
<dbReference type="GO" id="GO:0008270">
    <property type="term" value="F:zinc ion binding"/>
    <property type="evidence" value="ECO:0007669"/>
    <property type="project" value="InterPro"/>
</dbReference>
<reference evidence="8 9" key="1">
    <citation type="submission" date="2019-04" db="EMBL/GenBank/DDBJ databases">
        <authorList>
            <person name="Feng G."/>
            <person name="Zhang J."/>
            <person name="Zhu H."/>
        </authorList>
    </citation>
    <scope>NUCLEOTIDE SEQUENCE [LARGE SCALE GENOMIC DNA]</scope>
    <source>
        <strain evidence="8 9">JCM 31653</strain>
    </source>
</reference>
<comment type="caution">
    <text evidence="8">The sequence shown here is derived from an EMBL/GenBank/DDBJ whole genome shotgun (WGS) entry which is preliminary data.</text>
</comment>
<dbReference type="Proteomes" id="UP000297549">
    <property type="component" value="Unassembled WGS sequence"/>
</dbReference>